<proteinExistence type="predicted"/>
<dbReference type="EMBL" id="MT143489">
    <property type="protein sequence ID" value="QJA97383.1"/>
    <property type="molecule type" value="Genomic_DNA"/>
</dbReference>
<evidence type="ECO:0000313" key="1">
    <source>
        <dbReference type="EMBL" id="QJA97383.1"/>
    </source>
</evidence>
<dbReference type="AlphaFoldDB" id="A0A6M3LRH8"/>
<organism evidence="1">
    <name type="scientific">viral metagenome</name>
    <dbReference type="NCBI Taxonomy" id="1070528"/>
    <lineage>
        <taxon>unclassified sequences</taxon>
        <taxon>metagenomes</taxon>
        <taxon>organismal metagenomes</taxon>
    </lineage>
</organism>
<name>A0A6M3LRH8_9ZZZZ</name>
<accession>A0A6M3LRH8</accession>
<gene>
    <name evidence="1" type="ORF">MM415B06292_0003</name>
</gene>
<reference evidence="1" key="1">
    <citation type="submission" date="2020-03" db="EMBL/GenBank/DDBJ databases">
        <title>The deep terrestrial virosphere.</title>
        <authorList>
            <person name="Holmfeldt K."/>
            <person name="Nilsson E."/>
            <person name="Simone D."/>
            <person name="Lopez-Fernandez M."/>
            <person name="Wu X."/>
            <person name="de Brujin I."/>
            <person name="Lundin D."/>
            <person name="Andersson A."/>
            <person name="Bertilsson S."/>
            <person name="Dopson M."/>
        </authorList>
    </citation>
    <scope>NUCLEOTIDE SEQUENCE</scope>
    <source>
        <strain evidence="1">MM415B06292</strain>
    </source>
</reference>
<protein>
    <submittedName>
        <fullName evidence="1">Uncharacterized protein</fullName>
    </submittedName>
</protein>
<sequence>MSSTAFANLRKNPKQKKILESAIIYAERTKFEETVFLKNLLNSLGVSLKELKNYVRAINESKK</sequence>